<gene>
    <name evidence="3" type="ORF">PVAND_015276</name>
</gene>
<reference evidence="3" key="1">
    <citation type="submission" date="2021-03" db="EMBL/GenBank/DDBJ databases">
        <title>Chromosome level genome of the anhydrobiotic midge Polypedilum vanderplanki.</title>
        <authorList>
            <person name="Yoshida Y."/>
            <person name="Kikawada T."/>
            <person name="Gusev O."/>
        </authorList>
    </citation>
    <scope>NUCLEOTIDE SEQUENCE</scope>
    <source>
        <strain evidence="3">NIAS01</strain>
        <tissue evidence="3">Whole body or cell culture</tissue>
    </source>
</reference>
<comment type="caution">
    <text evidence="3">The sequence shown here is derived from an EMBL/GenBank/DDBJ whole genome shotgun (WGS) entry which is preliminary data.</text>
</comment>
<evidence type="ECO:0000256" key="1">
    <source>
        <dbReference type="ARBA" id="ARBA00022729"/>
    </source>
</evidence>
<name>A0A9J6BC63_POLVA</name>
<feature type="chain" id="PRO_5039929025" description="MD-2-related lipid-recognition domain-containing protein" evidence="2">
    <location>
        <begin position="19"/>
        <end position="176"/>
    </location>
</feature>
<dbReference type="AlphaFoldDB" id="A0A9J6BC63"/>
<dbReference type="InterPro" id="IPR010512">
    <property type="entry name" value="DUF1091"/>
</dbReference>
<evidence type="ECO:0000313" key="4">
    <source>
        <dbReference type="Proteomes" id="UP001107558"/>
    </source>
</evidence>
<organism evidence="3 4">
    <name type="scientific">Polypedilum vanderplanki</name>
    <name type="common">Sleeping chironomid midge</name>
    <dbReference type="NCBI Taxonomy" id="319348"/>
    <lineage>
        <taxon>Eukaryota</taxon>
        <taxon>Metazoa</taxon>
        <taxon>Ecdysozoa</taxon>
        <taxon>Arthropoda</taxon>
        <taxon>Hexapoda</taxon>
        <taxon>Insecta</taxon>
        <taxon>Pterygota</taxon>
        <taxon>Neoptera</taxon>
        <taxon>Endopterygota</taxon>
        <taxon>Diptera</taxon>
        <taxon>Nematocera</taxon>
        <taxon>Chironomoidea</taxon>
        <taxon>Chironomidae</taxon>
        <taxon>Chironominae</taxon>
        <taxon>Polypedilum</taxon>
        <taxon>Polypedilum</taxon>
    </lineage>
</organism>
<evidence type="ECO:0000256" key="2">
    <source>
        <dbReference type="SAM" id="SignalP"/>
    </source>
</evidence>
<dbReference type="InterPro" id="IPR036846">
    <property type="entry name" value="GM2-AP_sf"/>
</dbReference>
<keyword evidence="4" id="KW-1185">Reference proteome</keyword>
<protein>
    <recommendedName>
        <fullName evidence="5">MD-2-related lipid-recognition domain-containing protein</fullName>
    </recommendedName>
</protein>
<dbReference type="Pfam" id="PF06477">
    <property type="entry name" value="DUF1091"/>
    <property type="match status" value="1"/>
</dbReference>
<accession>A0A9J6BC63</accession>
<sequence length="176" mass="20425">MNILQVFFLYLFYSYAYGTWVPLKFEQNTLDHEKGTCTITMMKSHSQRPLSFEFDLFTSVEAEQIIFDVGVYSEINGKLQNLTKIETIKTCNIKNHSFTDSLIEVIFKSFSSTGNLQTACPAKIGYYYINSFDLHNIDLPMTLSSNNLKFEFNATFLMKRQRTVPFCKSAVYFINK</sequence>
<dbReference type="Proteomes" id="UP001107558">
    <property type="component" value="Chromosome 4"/>
</dbReference>
<keyword evidence="1 2" id="KW-0732">Signal</keyword>
<evidence type="ECO:0008006" key="5">
    <source>
        <dbReference type="Google" id="ProtNLM"/>
    </source>
</evidence>
<feature type="signal peptide" evidence="2">
    <location>
        <begin position="1"/>
        <end position="18"/>
    </location>
</feature>
<proteinExistence type="predicted"/>
<evidence type="ECO:0000313" key="3">
    <source>
        <dbReference type="EMBL" id="KAG5667290.1"/>
    </source>
</evidence>
<dbReference type="Gene3D" id="2.70.220.10">
    <property type="entry name" value="Ganglioside GM2 activator"/>
    <property type="match status" value="1"/>
</dbReference>
<dbReference type="EMBL" id="JADBJN010000004">
    <property type="protein sequence ID" value="KAG5667290.1"/>
    <property type="molecule type" value="Genomic_DNA"/>
</dbReference>